<dbReference type="STRING" id="1797.RMCT_1815"/>
<reference evidence="2" key="2">
    <citation type="submission" date="2016-02" db="EMBL/GenBank/DDBJ databases">
        <title>Draft genome sequence of five rapidly growing Mycobacterium species.</title>
        <authorList>
            <person name="Katahira K."/>
            <person name="Gotou Y."/>
            <person name="Iida K."/>
            <person name="Ogura Y."/>
            <person name="Hayashi T."/>
        </authorList>
    </citation>
    <scope>NUCLEOTIDE SEQUENCE [LARGE SCALE GENOMIC DNA]</scope>
    <source>
        <strain evidence="2">JCM6362</strain>
    </source>
</reference>
<protein>
    <submittedName>
        <fullName evidence="1">Uncharacterized protein</fullName>
    </submittedName>
</protein>
<reference evidence="1 2" key="1">
    <citation type="journal article" date="2016" name="Genome Announc.">
        <title>Draft Genome Sequences of Five Rapidly Growing Mycobacterium Species, M. thermoresistibile, M. fortuitum subsp. acetamidolyticum, M. canariasense, M. brisbanense, and M. novocastrense.</title>
        <authorList>
            <person name="Katahira K."/>
            <person name="Ogura Y."/>
            <person name="Gotoh Y."/>
            <person name="Hayashi T."/>
        </authorList>
    </citation>
    <scope>NUCLEOTIDE SEQUENCE [LARGE SCALE GENOMIC DNA]</scope>
    <source>
        <strain evidence="1 2">JCM6362</strain>
    </source>
</reference>
<name>A0A117IM92_MYCTH</name>
<sequence length="58" mass="6058">MAAPKSTPTAPTATAATVATTPITSFRTRTFSPTVVERLSSVRLIGRLRAIVEELSAG</sequence>
<dbReference type="AlphaFoldDB" id="A0A117IM92"/>
<gene>
    <name evidence="1" type="ORF">RMCT_1815</name>
</gene>
<organism evidence="1 2">
    <name type="scientific">Mycolicibacterium thermoresistibile</name>
    <name type="common">Mycobacterium thermoresistibile</name>
    <dbReference type="NCBI Taxonomy" id="1797"/>
    <lineage>
        <taxon>Bacteria</taxon>
        <taxon>Bacillati</taxon>
        <taxon>Actinomycetota</taxon>
        <taxon>Actinomycetes</taxon>
        <taxon>Mycobacteriales</taxon>
        <taxon>Mycobacteriaceae</taxon>
        <taxon>Mycolicibacterium</taxon>
    </lineage>
</organism>
<dbReference type="EMBL" id="BCTB01000009">
    <property type="protein sequence ID" value="GAT14845.1"/>
    <property type="molecule type" value="Genomic_DNA"/>
</dbReference>
<dbReference type="Proteomes" id="UP000069654">
    <property type="component" value="Unassembled WGS sequence"/>
</dbReference>
<evidence type="ECO:0000313" key="1">
    <source>
        <dbReference type="EMBL" id="GAT14845.1"/>
    </source>
</evidence>
<evidence type="ECO:0000313" key="2">
    <source>
        <dbReference type="Proteomes" id="UP000069654"/>
    </source>
</evidence>
<proteinExistence type="predicted"/>
<comment type="caution">
    <text evidence="1">The sequence shown here is derived from an EMBL/GenBank/DDBJ whole genome shotgun (WGS) entry which is preliminary data.</text>
</comment>
<accession>A0A117IM92</accession>